<name>A0A846QSJ6_9BACT</name>
<accession>A0A846QSJ6</accession>
<dbReference type="RefSeq" id="WP_167941486.1">
    <property type="nucleotide sequence ID" value="NZ_JAATJA010000002.1"/>
</dbReference>
<dbReference type="Proteomes" id="UP000580856">
    <property type="component" value="Unassembled WGS sequence"/>
</dbReference>
<evidence type="ECO:0000313" key="1">
    <source>
        <dbReference type="EMBL" id="NJB68415.1"/>
    </source>
</evidence>
<organism evidence="1 2">
    <name type="scientific">Desulfobaculum xiamenense</name>
    <dbReference type="NCBI Taxonomy" id="995050"/>
    <lineage>
        <taxon>Bacteria</taxon>
        <taxon>Pseudomonadati</taxon>
        <taxon>Thermodesulfobacteriota</taxon>
        <taxon>Desulfovibrionia</taxon>
        <taxon>Desulfovibrionales</taxon>
        <taxon>Desulfovibrionaceae</taxon>
        <taxon>Desulfobaculum</taxon>
    </lineage>
</organism>
<sequence>MAVMSILVKRHCPNCGEHTYQRFHSCLKERFVSRSHWVCEKCRARVFEDGTCEPPRTEAVSPYSW</sequence>
<reference evidence="1 2" key="1">
    <citation type="submission" date="2020-03" db="EMBL/GenBank/DDBJ databases">
        <title>Genomic Encyclopedia of Type Strains, Phase IV (KMG-IV): sequencing the most valuable type-strain genomes for metagenomic binning, comparative biology and taxonomic classification.</title>
        <authorList>
            <person name="Goeker M."/>
        </authorList>
    </citation>
    <scope>NUCLEOTIDE SEQUENCE [LARGE SCALE GENOMIC DNA]</scope>
    <source>
        <strain evidence="1 2">DSM 24233</strain>
    </source>
</reference>
<comment type="caution">
    <text evidence="1">The sequence shown here is derived from an EMBL/GenBank/DDBJ whole genome shotgun (WGS) entry which is preliminary data.</text>
</comment>
<proteinExistence type="predicted"/>
<evidence type="ECO:0000313" key="2">
    <source>
        <dbReference type="Proteomes" id="UP000580856"/>
    </source>
</evidence>
<keyword evidence="2" id="KW-1185">Reference proteome</keyword>
<dbReference type="EMBL" id="JAATJA010000002">
    <property type="protein sequence ID" value="NJB68415.1"/>
    <property type="molecule type" value="Genomic_DNA"/>
</dbReference>
<gene>
    <name evidence="1" type="ORF">GGQ74_002088</name>
</gene>
<dbReference type="AlphaFoldDB" id="A0A846QSJ6"/>
<protein>
    <submittedName>
        <fullName evidence="1">Putative RNA-binding Zn-ribbon protein involved in translation (DUF1610 family)</fullName>
    </submittedName>
</protein>